<feature type="transmembrane region" description="Helical" evidence="1">
    <location>
        <begin position="33"/>
        <end position="56"/>
    </location>
</feature>
<protein>
    <recommendedName>
        <fullName evidence="4">DUF2970 domain-containing protein</fullName>
    </recommendedName>
</protein>
<keyword evidence="1" id="KW-0472">Membrane</keyword>
<dbReference type="Pfam" id="PF11174">
    <property type="entry name" value="DUF2970"/>
    <property type="match status" value="1"/>
</dbReference>
<keyword evidence="3" id="KW-1185">Reference proteome</keyword>
<evidence type="ECO:0000313" key="3">
    <source>
        <dbReference type="Proteomes" id="UP000321303"/>
    </source>
</evidence>
<dbReference type="Proteomes" id="UP000321303">
    <property type="component" value="Unassembled WGS sequence"/>
</dbReference>
<dbReference type="OrthoDB" id="5625885at2"/>
<sequence length="57" mass="6281">MWSVVKSVLAALLGVQSNQQRQEDFSSGKPTAYIVTGIVITLLFILVLIFLARFAAR</sequence>
<organism evidence="2 3">
    <name type="scientific">Halovibrio variabilis</name>
    <dbReference type="NCBI Taxonomy" id="31910"/>
    <lineage>
        <taxon>Bacteria</taxon>
        <taxon>Pseudomonadati</taxon>
        <taxon>Pseudomonadota</taxon>
        <taxon>Gammaproteobacteria</taxon>
        <taxon>Oceanospirillales</taxon>
        <taxon>Halomonadaceae</taxon>
        <taxon>Halovibrio</taxon>
    </lineage>
</organism>
<accession>A0A511UKJ0</accession>
<proteinExistence type="predicted"/>
<dbReference type="InterPro" id="IPR021344">
    <property type="entry name" value="DUF2970"/>
</dbReference>
<keyword evidence="1" id="KW-1133">Transmembrane helix</keyword>
<evidence type="ECO:0008006" key="4">
    <source>
        <dbReference type="Google" id="ProtNLM"/>
    </source>
</evidence>
<comment type="caution">
    <text evidence="2">The sequence shown here is derived from an EMBL/GenBank/DDBJ whole genome shotgun (WGS) entry which is preliminary data.</text>
</comment>
<dbReference type="RefSeq" id="WP_146873190.1">
    <property type="nucleotide sequence ID" value="NZ_BJXV01000002.1"/>
</dbReference>
<dbReference type="EMBL" id="BJXV01000002">
    <property type="protein sequence ID" value="GEN27109.1"/>
    <property type="molecule type" value="Genomic_DNA"/>
</dbReference>
<dbReference type="AlphaFoldDB" id="A0A511UKJ0"/>
<name>A0A511UKJ0_9GAMM</name>
<evidence type="ECO:0000256" key="1">
    <source>
        <dbReference type="SAM" id="Phobius"/>
    </source>
</evidence>
<gene>
    <name evidence="2" type="ORF">HVA01_07550</name>
</gene>
<keyword evidence="1" id="KW-0812">Transmembrane</keyword>
<evidence type="ECO:0000313" key="2">
    <source>
        <dbReference type="EMBL" id="GEN27109.1"/>
    </source>
</evidence>
<reference evidence="2 3" key="1">
    <citation type="submission" date="2019-07" db="EMBL/GenBank/DDBJ databases">
        <title>Whole genome shotgun sequence of Halomonas variabilis NBRC 102410.</title>
        <authorList>
            <person name="Hosoyama A."/>
            <person name="Uohara A."/>
            <person name="Ohji S."/>
            <person name="Ichikawa N."/>
        </authorList>
    </citation>
    <scope>NUCLEOTIDE SEQUENCE [LARGE SCALE GENOMIC DNA]</scope>
    <source>
        <strain evidence="2 3">NBRC 102410</strain>
    </source>
</reference>